<keyword evidence="2" id="KW-0812">Transmembrane</keyword>
<feature type="compositionally biased region" description="Basic residues" evidence="1">
    <location>
        <begin position="60"/>
        <end position="69"/>
    </location>
</feature>
<protein>
    <submittedName>
        <fullName evidence="3">Uncharacterized protein</fullName>
    </submittedName>
</protein>
<feature type="region of interest" description="Disordered" evidence="1">
    <location>
        <begin position="37"/>
        <end position="80"/>
    </location>
</feature>
<comment type="caution">
    <text evidence="3">The sequence shown here is derived from an EMBL/GenBank/DDBJ whole genome shotgun (WGS) entry which is preliminary data.</text>
</comment>
<dbReference type="Proteomes" id="UP000192247">
    <property type="component" value="Unassembled WGS sequence"/>
</dbReference>
<feature type="compositionally biased region" description="Basic and acidic residues" evidence="1">
    <location>
        <begin position="13"/>
        <end position="24"/>
    </location>
</feature>
<evidence type="ECO:0000313" key="4">
    <source>
        <dbReference type="Proteomes" id="UP000192247"/>
    </source>
</evidence>
<evidence type="ECO:0000256" key="2">
    <source>
        <dbReference type="SAM" id="Phobius"/>
    </source>
</evidence>
<keyword evidence="2" id="KW-1133">Transmembrane helix</keyword>
<dbReference type="OrthoDB" id="6536585at2759"/>
<feature type="compositionally biased region" description="Polar residues" evidence="1">
    <location>
        <begin position="118"/>
        <end position="128"/>
    </location>
</feature>
<sequence>MGLKHSVRRIKHIRTEPGETRAKRLLTETGETSVALESGFSISDLQPVEDTSSASPSSRGVRKKRRPKRPVSTETRSFEISDEKAVSPEEVFCISDIQPFEETSSQSPISPSIVGFEDSSTVKTSPARNNKEKAGSTPLANCITYLKAQNKWKKWCLLMAVSMIAILAIVGVFFMKDSKASGGVTQMGSTGFSDQSSLSSVEGTKDFMRGSRTSVRITDVDTTSTRVATSGSLKCTRGTRATLPKSTEYTPP</sequence>
<reference evidence="3 4" key="1">
    <citation type="journal article" date="2017" name="Gigascience">
        <title>Draft genome of the honey bee ectoparasitic mite, Tropilaelaps mercedesae, is shaped by the parasitic life history.</title>
        <authorList>
            <person name="Dong X."/>
            <person name="Armstrong S.D."/>
            <person name="Xia D."/>
            <person name="Makepeace B.L."/>
            <person name="Darby A.C."/>
            <person name="Kadowaki T."/>
        </authorList>
    </citation>
    <scope>NUCLEOTIDE SEQUENCE [LARGE SCALE GENOMIC DNA]</scope>
    <source>
        <strain evidence="3">Wuxi-XJTLU</strain>
    </source>
</reference>
<evidence type="ECO:0000313" key="3">
    <source>
        <dbReference type="EMBL" id="OQR78371.1"/>
    </source>
</evidence>
<organism evidence="3 4">
    <name type="scientific">Tropilaelaps mercedesae</name>
    <dbReference type="NCBI Taxonomy" id="418985"/>
    <lineage>
        <taxon>Eukaryota</taxon>
        <taxon>Metazoa</taxon>
        <taxon>Ecdysozoa</taxon>
        <taxon>Arthropoda</taxon>
        <taxon>Chelicerata</taxon>
        <taxon>Arachnida</taxon>
        <taxon>Acari</taxon>
        <taxon>Parasitiformes</taxon>
        <taxon>Mesostigmata</taxon>
        <taxon>Gamasina</taxon>
        <taxon>Dermanyssoidea</taxon>
        <taxon>Laelapidae</taxon>
        <taxon>Tropilaelaps</taxon>
    </lineage>
</organism>
<proteinExistence type="predicted"/>
<dbReference type="EMBL" id="MNPL01002310">
    <property type="protein sequence ID" value="OQR78371.1"/>
    <property type="molecule type" value="Genomic_DNA"/>
</dbReference>
<keyword evidence="2" id="KW-0472">Membrane</keyword>
<dbReference type="InParanoid" id="A0A1V9XY33"/>
<name>A0A1V9XY33_9ACAR</name>
<feature type="region of interest" description="Disordered" evidence="1">
    <location>
        <begin position="102"/>
        <end position="134"/>
    </location>
</feature>
<gene>
    <name evidence="3" type="ORF">BIW11_02743</name>
</gene>
<evidence type="ECO:0000256" key="1">
    <source>
        <dbReference type="SAM" id="MobiDB-lite"/>
    </source>
</evidence>
<feature type="compositionally biased region" description="Polar residues" evidence="1">
    <location>
        <begin position="40"/>
        <end position="54"/>
    </location>
</feature>
<feature type="region of interest" description="Disordered" evidence="1">
    <location>
        <begin position="1"/>
        <end position="24"/>
    </location>
</feature>
<accession>A0A1V9XY33</accession>
<keyword evidence="4" id="KW-1185">Reference proteome</keyword>
<feature type="transmembrane region" description="Helical" evidence="2">
    <location>
        <begin position="155"/>
        <end position="175"/>
    </location>
</feature>
<dbReference type="AlphaFoldDB" id="A0A1V9XY33"/>
<feature type="compositionally biased region" description="Basic residues" evidence="1">
    <location>
        <begin position="1"/>
        <end position="12"/>
    </location>
</feature>